<organism evidence="2 3">
    <name type="scientific">Decorospora gaudefroyi</name>
    <dbReference type="NCBI Taxonomy" id="184978"/>
    <lineage>
        <taxon>Eukaryota</taxon>
        <taxon>Fungi</taxon>
        <taxon>Dikarya</taxon>
        <taxon>Ascomycota</taxon>
        <taxon>Pezizomycotina</taxon>
        <taxon>Dothideomycetes</taxon>
        <taxon>Pleosporomycetidae</taxon>
        <taxon>Pleosporales</taxon>
        <taxon>Pleosporineae</taxon>
        <taxon>Pleosporaceae</taxon>
        <taxon>Decorospora</taxon>
    </lineage>
</organism>
<feature type="compositionally biased region" description="Basic and acidic residues" evidence="1">
    <location>
        <begin position="29"/>
        <end position="39"/>
    </location>
</feature>
<keyword evidence="3" id="KW-1185">Reference proteome</keyword>
<feature type="compositionally biased region" description="Acidic residues" evidence="1">
    <location>
        <begin position="53"/>
        <end position="63"/>
    </location>
</feature>
<dbReference type="Proteomes" id="UP000800040">
    <property type="component" value="Unassembled WGS sequence"/>
</dbReference>
<accession>A0A6A5K5Q5</accession>
<name>A0A6A5K5Q5_9PLEO</name>
<feature type="region of interest" description="Disordered" evidence="1">
    <location>
        <begin position="21"/>
        <end position="63"/>
    </location>
</feature>
<protein>
    <submittedName>
        <fullName evidence="2">Uncharacterized protein</fullName>
    </submittedName>
</protein>
<evidence type="ECO:0000313" key="2">
    <source>
        <dbReference type="EMBL" id="KAF1828773.1"/>
    </source>
</evidence>
<dbReference type="OrthoDB" id="10469265at2759"/>
<reference evidence="2" key="1">
    <citation type="submission" date="2020-01" db="EMBL/GenBank/DDBJ databases">
        <authorList>
            <consortium name="DOE Joint Genome Institute"/>
            <person name="Haridas S."/>
            <person name="Albert R."/>
            <person name="Binder M."/>
            <person name="Bloem J."/>
            <person name="Labutti K."/>
            <person name="Salamov A."/>
            <person name="Andreopoulos B."/>
            <person name="Baker S.E."/>
            <person name="Barry K."/>
            <person name="Bills G."/>
            <person name="Bluhm B.H."/>
            <person name="Cannon C."/>
            <person name="Castanera R."/>
            <person name="Culley D.E."/>
            <person name="Daum C."/>
            <person name="Ezra D."/>
            <person name="Gonzalez J.B."/>
            <person name="Henrissat B."/>
            <person name="Kuo A."/>
            <person name="Liang C."/>
            <person name="Lipzen A."/>
            <person name="Lutzoni F."/>
            <person name="Magnuson J."/>
            <person name="Mondo S."/>
            <person name="Nolan M."/>
            <person name="Ohm R."/>
            <person name="Pangilinan J."/>
            <person name="Park H.-J."/>
            <person name="Ramirez L."/>
            <person name="Alfaro M."/>
            <person name="Sun H."/>
            <person name="Tritt A."/>
            <person name="Yoshinaga Y."/>
            <person name="Zwiers L.-H."/>
            <person name="Turgeon B.G."/>
            <person name="Goodwin S.B."/>
            <person name="Spatafora J.W."/>
            <person name="Crous P.W."/>
            <person name="Grigoriev I.V."/>
        </authorList>
    </citation>
    <scope>NUCLEOTIDE SEQUENCE</scope>
    <source>
        <strain evidence="2">P77</strain>
    </source>
</reference>
<evidence type="ECO:0000313" key="3">
    <source>
        <dbReference type="Proteomes" id="UP000800040"/>
    </source>
</evidence>
<proteinExistence type="predicted"/>
<dbReference type="EMBL" id="ML975499">
    <property type="protein sequence ID" value="KAF1828773.1"/>
    <property type="molecule type" value="Genomic_DNA"/>
</dbReference>
<evidence type="ECO:0000256" key="1">
    <source>
        <dbReference type="SAM" id="MobiDB-lite"/>
    </source>
</evidence>
<sequence>MGQYPKILAALNEARKVAGIPIPKAAGPPEHDDPDKETLKTPVPTLPPFSYVEDCDDDNDDEPDPTLQAILDRIKSLERSASPRVRVSAIAAAAIRSNTYLPLVGQQLVFKGIISPPQQPSSHVELIGDSGCASIFIDESHARANHYELITL</sequence>
<gene>
    <name evidence="2" type="ORF">BDW02DRAFT_593053</name>
</gene>
<dbReference type="AlphaFoldDB" id="A0A6A5K5Q5"/>